<dbReference type="Proteomes" id="UP000823399">
    <property type="component" value="Unassembled WGS sequence"/>
</dbReference>
<feature type="compositionally biased region" description="Polar residues" evidence="1">
    <location>
        <begin position="766"/>
        <end position="777"/>
    </location>
</feature>
<feature type="compositionally biased region" description="Acidic residues" evidence="1">
    <location>
        <begin position="788"/>
        <end position="801"/>
    </location>
</feature>
<protein>
    <submittedName>
        <fullName evidence="2">Uncharacterized protein</fullName>
    </submittedName>
</protein>
<evidence type="ECO:0000313" key="2">
    <source>
        <dbReference type="EMBL" id="KAG2114597.1"/>
    </source>
</evidence>
<evidence type="ECO:0000313" key="3">
    <source>
        <dbReference type="Proteomes" id="UP000823399"/>
    </source>
</evidence>
<organism evidence="2 3">
    <name type="scientific">Suillus discolor</name>
    <dbReference type="NCBI Taxonomy" id="1912936"/>
    <lineage>
        <taxon>Eukaryota</taxon>
        <taxon>Fungi</taxon>
        <taxon>Dikarya</taxon>
        <taxon>Basidiomycota</taxon>
        <taxon>Agaricomycotina</taxon>
        <taxon>Agaricomycetes</taxon>
        <taxon>Agaricomycetidae</taxon>
        <taxon>Boletales</taxon>
        <taxon>Suillineae</taxon>
        <taxon>Suillaceae</taxon>
        <taxon>Suillus</taxon>
    </lineage>
</organism>
<dbReference type="RefSeq" id="XP_041296545.1">
    <property type="nucleotide sequence ID" value="XM_041441092.1"/>
</dbReference>
<evidence type="ECO:0000256" key="1">
    <source>
        <dbReference type="SAM" id="MobiDB-lite"/>
    </source>
</evidence>
<dbReference type="OrthoDB" id="2674705at2759"/>
<feature type="region of interest" description="Disordered" evidence="1">
    <location>
        <begin position="761"/>
        <end position="801"/>
    </location>
</feature>
<sequence length="1187" mass="134696">MARTNNTTKKCTSGSVPRVLLKISRVQLSGGDRQKMKALSATRGALPVGGGDLEKRNGQHEALTATRAATSEDLEMRSAHNEYCILCRDGAARYEDNTLFMCALCPRVVCRLCLQLPPDIETKVLQEDVSFRCICCHLKMEQSTAYFGFYNSNGLPFLDKFLSVTGALEVSAQAEISAALVIFIHLILVDFEVAGSPFEFAHSFLKSYYSGNGIKYVEVYYDIGLKNSFIWERVVISVSTHTDEDFGDPFTGYGDDSKGYVSTPVNDFLDIILQPWQSIIDHAQESYLWMLWCGSLVNNLDSFHGLQEAVVQHKLTGTIAFNAPRFQPSFASHLLISFTERVLIGRCPLRLAFKDMLSQSWDLGSHSDIFLLTTVKEGGLSISRFAWANVESVLDEHKVAYVSAKGNTAKKATILKTIKDSIVETDRAKDPSIMLPDKNFRKAIRTYYLRFLEDDEDQDLEKKIIQEGHKLPSGPGIVTVDMVRDREDDKPLDAAAFKTEFSPFDVAQKLFKEEIGEYDKKHRDISDLRSMGTRTNSYPKDQSYALSRARPTYAPRSRALHALAPFARARAPPLRPSYPLLEIRLYFTLLPSLAHLLYLNTLPHRSKARFRIHARPSHLSLARALRAPLHLLTRAYARVIFSRLRARYLLAPVTTRLVGEDSLHYIKEELLSVAVLWVESYSRILIPHLHRSWYNALSPDVLEELRLVAEKWNEEGPHSHVKDRYRGRHQKKLMEDFIKMAGRTMGLHLVILAAHDRGEGKMPGTTMKSNKTFTLASKENKNGQETEYSIDPEDQSDKEDENLPDLTVHVDDEGYPCLPTGFESLMLKNQQKIVQKVFQKAYAVISNNPWAAVLWGHITQDPDHYLDMDCIPRNVIIKDPSHLQKDVISIIFLHWKFRANRNEPILRFIGYKEGDFYDSLAKKGDVSQKSRKNRKYVEVSDDEDKVLKKVPQANLSLDEEEDLAIGPSHTLSLSHSCPKFHMGGDTVGYLQSLSTLPSYHHLLATVQKLAETQTTDPKGKARKQHLPGWSSWTWSEEYLPQNMHYDIQASFTALKELESYIIRSRGWGMIVILGLGLLLRECRRAQEYEADEAGDDVPEYLGASILGIQVGEKIEEAITRIQVKVEAMLPDGHEKQMSVTEEVHMRRLENKRQVKERREAEQARVAAEKKAAEEARVAEQKRVAEVA</sequence>
<dbReference type="SUPFAM" id="SSF57903">
    <property type="entry name" value="FYVE/PHD zinc finger"/>
    <property type="match status" value="1"/>
</dbReference>
<name>A0A9P7JXK8_9AGAM</name>
<dbReference type="AlphaFoldDB" id="A0A9P7JXK8"/>
<proteinExistence type="predicted"/>
<dbReference type="EMBL" id="JABBWM010000009">
    <property type="protein sequence ID" value="KAG2114597.1"/>
    <property type="molecule type" value="Genomic_DNA"/>
</dbReference>
<accession>A0A9P7JXK8</accession>
<dbReference type="GeneID" id="64703351"/>
<gene>
    <name evidence="2" type="ORF">F5147DRAFT_769904</name>
</gene>
<keyword evidence="3" id="KW-1185">Reference proteome</keyword>
<reference evidence="2" key="1">
    <citation type="journal article" date="2020" name="New Phytol.">
        <title>Comparative genomics reveals dynamic genome evolution in host specialist ectomycorrhizal fungi.</title>
        <authorList>
            <person name="Lofgren L.A."/>
            <person name="Nguyen N.H."/>
            <person name="Vilgalys R."/>
            <person name="Ruytinx J."/>
            <person name="Liao H.L."/>
            <person name="Branco S."/>
            <person name="Kuo A."/>
            <person name="LaButti K."/>
            <person name="Lipzen A."/>
            <person name="Andreopoulos W."/>
            <person name="Pangilinan J."/>
            <person name="Riley R."/>
            <person name="Hundley H."/>
            <person name="Na H."/>
            <person name="Barry K."/>
            <person name="Grigoriev I.V."/>
            <person name="Stajich J.E."/>
            <person name="Kennedy P.G."/>
        </authorList>
    </citation>
    <scope>NUCLEOTIDE SEQUENCE</scope>
    <source>
        <strain evidence="2">FC423</strain>
    </source>
</reference>
<comment type="caution">
    <text evidence="2">The sequence shown here is derived from an EMBL/GenBank/DDBJ whole genome shotgun (WGS) entry which is preliminary data.</text>
</comment>
<dbReference type="InterPro" id="IPR011011">
    <property type="entry name" value="Znf_FYVE_PHD"/>
</dbReference>